<dbReference type="AlphaFoldDB" id="A0A6P0GB65"/>
<sequence length="305" mass="32765">MSRAMPYRTPAALRITAGPWLDVHGSGGDIVQSPPAWDYNSTIVLGRQFDVDLPALLEDCGLPSSTPLDVCVRFHTSRARLRTLCSRTRLPAMNGVHASIPGTDLAGVLHVQTTIELTEDLLSAGPFVARRTGSVLWRDMVSVSLEGDAQLPIAPVDFSTQAHLPVQAAWHISLDGSDWHHAALGSLLVLLNTDNATVASALDGKLDDETATVLWDTLQVDVVTDLVGKALDDEDFPVEEDSADESPNGRTLAQLVSSLVRGYLCAPNETVPAALQRLRDLRANDPSLYRASVQSGLTYLGRVSA</sequence>
<protein>
    <submittedName>
        <fullName evidence="1">Uncharacterized protein</fullName>
    </submittedName>
</protein>
<evidence type="ECO:0000313" key="1">
    <source>
        <dbReference type="EMBL" id="NEM05451.1"/>
    </source>
</evidence>
<gene>
    <name evidence="1" type="ORF">GCU54_05380</name>
</gene>
<accession>A0A6P0GB65</accession>
<comment type="caution">
    <text evidence="1">The sequence shown here is derived from an EMBL/GenBank/DDBJ whole genome shotgun (WGS) entry which is preliminary data.</text>
</comment>
<reference evidence="1 2" key="1">
    <citation type="submission" date="2019-12" db="EMBL/GenBank/DDBJ databases">
        <title>WGS of CPCC 203550 I12A-02606.</title>
        <authorList>
            <person name="Jiang Z."/>
        </authorList>
    </citation>
    <scope>NUCLEOTIDE SEQUENCE [LARGE SCALE GENOMIC DNA]</scope>
    <source>
        <strain evidence="1 2">I12A-02606</strain>
    </source>
</reference>
<dbReference type="EMBL" id="JAAGWE010000011">
    <property type="protein sequence ID" value="NEM05451.1"/>
    <property type="molecule type" value="Genomic_DNA"/>
</dbReference>
<name>A0A6P0GB65_9ACTN</name>
<evidence type="ECO:0000313" key="2">
    <source>
        <dbReference type="Proteomes" id="UP000471126"/>
    </source>
</evidence>
<dbReference type="Proteomes" id="UP000471126">
    <property type="component" value="Unassembled WGS sequence"/>
</dbReference>
<dbReference type="RefSeq" id="WP_163475647.1">
    <property type="nucleotide sequence ID" value="NZ_JAAGWE010000011.1"/>
</dbReference>
<proteinExistence type="predicted"/>
<organism evidence="1 2">
    <name type="scientific">Geodermatophilus normandii</name>
    <dbReference type="NCBI Taxonomy" id="1137989"/>
    <lineage>
        <taxon>Bacteria</taxon>
        <taxon>Bacillati</taxon>
        <taxon>Actinomycetota</taxon>
        <taxon>Actinomycetes</taxon>
        <taxon>Geodermatophilales</taxon>
        <taxon>Geodermatophilaceae</taxon>
        <taxon>Geodermatophilus</taxon>
    </lineage>
</organism>